<gene>
    <name evidence="2" type="ORF">NIES267_59360</name>
</gene>
<evidence type="ECO:0000256" key="1">
    <source>
        <dbReference type="SAM" id="Phobius"/>
    </source>
</evidence>
<keyword evidence="3" id="KW-1185">Reference proteome</keyword>
<keyword evidence="1" id="KW-0472">Membrane</keyword>
<dbReference type="Proteomes" id="UP000218418">
    <property type="component" value="Chromosome"/>
</dbReference>
<sequence length="121" mass="13348">MTFNSDEEPNKNPAWNPFLPTARDIERTDELASKNPFIAGFLTFFLLPLGMLYLNRGINGLKILGYTFLVAFIVGAANYNKSDKELEAMSESVGVIGSIAAIVESTRAVTLARKRQSEANF</sequence>
<feature type="transmembrane region" description="Helical" evidence="1">
    <location>
        <begin position="37"/>
        <end position="54"/>
    </location>
</feature>
<evidence type="ECO:0000313" key="2">
    <source>
        <dbReference type="EMBL" id="BAY86428.1"/>
    </source>
</evidence>
<dbReference type="OrthoDB" id="517026at2"/>
<protein>
    <submittedName>
        <fullName evidence="2">Uncharacterized protein</fullName>
    </submittedName>
</protein>
<dbReference type="AlphaFoldDB" id="A0A1Z4LZ89"/>
<accession>A0A1Z4LZ89</accession>
<keyword evidence="1" id="KW-0812">Transmembrane</keyword>
<organism evidence="2 3">
    <name type="scientific">Calothrix parasitica NIES-267</name>
    <dbReference type="NCBI Taxonomy" id="1973488"/>
    <lineage>
        <taxon>Bacteria</taxon>
        <taxon>Bacillati</taxon>
        <taxon>Cyanobacteriota</taxon>
        <taxon>Cyanophyceae</taxon>
        <taxon>Nostocales</taxon>
        <taxon>Calotrichaceae</taxon>
        <taxon>Calothrix</taxon>
    </lineage>
</organism>
<feature type="transmembrane region" description="Helical" evidence="1">
    <location>
        <begin position="63"/>
        <end position="80"/>
    </location>
</feature>
<reference evidence="2 3" key="1">
    <citation type="submission" date="2017-06" db="EMBL/GenBank/DDBJ databases">
        <title>Genome sequencing of cyanobaciteial culture collection at National Institute for Environmental Studies (NIES).</title>
        <authorList>
            <person name="Hirose Y."/>
            <person name="Shimura Y."/>
            <person name="Fujisawa T."/>
            <person name="Nakamura Y."/>
            <person name="Kawachi M."/>
        </authorList>
    </citation>
    <scope>NUCLEOTIDE SEQUENCE [LARGE SCALE GENOMIC DNA]</scope>
    <source>
        <strain evidence="2 3">NIES-267</strain>
    </source>
</reference>
<keyword evidence="1" id="KW-1133">Transmembrane helix</keyword>
<dbReference type="EMBL" id="AP018227">
    <property type="protein sequence ID" value="BAY86428.1"/>
    <property type="molecule type" value="Genomic_DNA"/>
</dbReference>
<name>A0A1Z4LZ89_9CYAN</name>
<proteinExistence type="predicted"/>
<evidence type="ECO:0000313" key="3">
    <source>
        <dbReference type="Proteomes" id="UP000218418"/>
    </source>
</evidence>